<comment type="caution">
    <text evidence="3">The sequence shown here is derived from an EMBL/GenBank/DDBJ whole genome shotgun (WGS) entry which is preliminary data.</text>
</comment>
<keyword evidence="1" id="KW-1133">Transmembrane helix</keyword>
<dbReference type="STRING" id="137838.GCA_001458595_01271"/>
<dbReference type="Proteomes" id="UP000220840">
    <property type="component" value="Unassembled WGS sequence"/>
</dbReference>
<sequence length="93" mass="10376">MLNEKKKLLIDEADKQVKVLKNLKKWLRNFMGFSTIGLVIACWGIQGTTLQFAFGVIGIIIMIVCTISSIIINMGIKNGEKNVKKILKIVGQL</sequence>
<keyword evidence="1" id="KW-0472">Membrane</keyword>
<dbReference type="Proteomes" id="UP001189143">
    <property type="component" value="Unassembled WGS sequence"/>
</dbReference>
<keyword evidence="4" id="KW-1185">Reference proteome</keyword>
<evidence type="ECO:0008006" key="5">
    <source>
        <dbReference type="Google" id="ProtNLM"/>
    </source>
</evidence>
<organism evidence="3 4">
    <name type="scientific">Clostridium neonatale</name>
    <dbReference type="NCBI Taxonomy" id="137838"/>
    <lineage>
        <taxon>Bacteria</taxon>
        <taxon>Bacillati</taxon>
        <taxon>Bacillota</taxon>
        <taxon>Clostridia</taxon>
        <taxon>Eubacteriales</taxon>
        <taxon>Clostridiaceae</taxon>
        <taxon>Clostridium</taxon>
    </lineage>
</organism>
<evidence type="ECO:0000313" key="2">
    <source>
        <dbReference type="EMBL" id="CAI3683718.1"/>
    </source>
</evidence>
<proteinExistence type="predicted"/>
<feature type="transmembrane region" description="Helical" evidence="1">
    <location>
        <begin position="52"/>
        <end position="76"/>
    </location>
</feature>
<keyword evidence="1" id="KW-0812">Transmembrane</keyword>
<dbReference type="RefSeq" id="WP_058294151.1">
    <property type="nucleotide sequence ID" value="NZ_CAKJVD010000019.1"/>
</dbReference>
<dbReference type="EMBL" id="CAMTCP010000280">
    <property type="protein sequence ID" value="CAI3683718.1"/>
    <property type="molecule type" value="Genomic_DNA"/>
</dbReference>
<name>A0A2A7MDQ8_9CLOT</name>
<dbReference type="AlphaFoldDB" id="A0A2A7MDQ8"/>
<reference evidence="2" key="2">
    <citation type="submission" date="2022-10" db="EMBL/GenBank/DDBJ databases">
        <authorList>
            <person name="Aires J."/>
            <person name="Mesa V."/>
        </authorList>
    </citation>
    <scope>NUCLEOTIDE SEQUENCE</scope>
    <source>
        <strain evidence="2">Clostridium neonatale JD116</strain>
    </source>
</reference>
<dbReference type="GeneID" id="68876292"/>
<evidence type="ECO:0000256" key="1">
    <source>
        <dbReference type="SAM" id="Phobius"/>
    </source>
</evidence>
<dbReference type="OrthoDB" id="2052111at2"/>
<evidence type="ECO:0000313" key="3">
    <source>
        <dbReference type="EMBL" id="PEG29982.1"/>
    </source>
</evidence>
<feature type="transmembrane region" description="Helical" evidence="1">
    <location>
        <begin position="26"/>
        <end position="46"/>
    </location>
</feature>
<accession>A0A2A7MDQ8</accession>
<protein>
    <recommendedName>
        <fullName evidence="5">DUF202 domain-containing protein</fullName>
    </recommendedName>
</protein>
<reference evidence="3 4" key="1">
    <citation type="submission" date="2017-10" db="EMBL/GenBank/DDBJ databases">
        <title>Effective Description of Clostridium neonatale sp. nov. linked to necrotizing enterocolitis in neonates and a clarification of species assignable to the genus Clostridium (Prazmowski 1880) emend. Lawson and Rainey 2016.</title>
        <authorList>
            <person name="Bernard K."/>
            <person name="Burdz T."/>
            <person name="Wiebe D."/>
            <person name="Balcewich B."/>
            <person name="Alfa M."/>
            <person name="Bernier A.-M."/>
        </authorList>
    </citation>
    <scope>NUCLEOTIDE SEQUENCE [LARGE SCALE GENOMIC DNA]</scope>
    <source>
        <strain evidence="3 4">LCDC99A005</strain>
    </source>
</reference>
<dbReference type="EMBL" id="PDCJ01000002">
    <property type="protein sequence ID" value="PEG29982.1"/>
    <property type="molecule type" value="Genomic_DNA"/>
</dbReference>
<gene>
    <name evidence="2" type="ORF">CNEO2_790020</name>
    <name evidence="3" type="ORF">CQ394_15190</name>
</gene>
<evidence type="ECO:0000313" key="4">
    <source>
        <dbReference type="Proteomes" id="UP000220840"/>
    </source>
</evidence>